<name>A0ACB8AJA7_9AGAM</name>
<proteinExistence type="predicted"/>
<reference evidence="1" key="1">
    <citation type="journal article" date="2021" name="New Phytol.">
        <title>Evolutionary innovations through gain and loss of genes in the ectomycorrhizal Boletales.</title>
        <authorList>
            <person name="Wu G."/>
            <person name="Miyauchi S."/>
            <person name="Morin E."/>
            <person name="Kuo A."/>
            <person name="Drula E."/>
            <person name="Varga T."/>
            <person name="Kohler A."/>
            <person name="Feng B."/>
            <person name="Cao Y."/>
            <person name="Lipzen A."/>
            <person name="Daum C."/>
            <person name="Hundley H."/>
            <person name="Pangilinan J."/>
            <person name="Johnson J."/>
            <person name="Barry K."/>
            <person name="LaButti K."/>
            <person name="Ng V."/>
            <person name="Ahrendt S."/>
            <person name="Min B."/>
            <person name="Choi I.G."/>
            <person name="Park H."/>
            <person name="Plett J.M."/>
            <person name="Magnuson J."/>
            <person name="Spatafora J.W."/>
            <person name="Nagy L.G."/>
            <person name="Henrissat B."/>
            <person name="Grigoriev I.V."/>
            <person name="Yang Z.L."/>
            <person name="Xu J."/>
            <person name="Martin F.M."/>
        </authorList>
    </citation>
    <scope>NUCLEOTIDE SEQUENCE</scope>
    <source>
        <strain evidence="1">ATCC 28755</strain>
    </source>
</reference>
<dbReference type="EMBL" id="MU267647">
    <property type="protein sequence ID" value="KAH7912632.1"/>
    <property type="molecule type" value="Genomic_DNA"/>
</dbReference>
<sequence>MSKLCLCVPLIAWHGQFTQTGSALAQLSKKLRKCLFWKLTNLIQAPFTNDFQPPSNLNTFSVYSLSRLTVIFSRPAAYSWYRIPDGSFVLTLNILWFASIMVIMFGREQLFWADLAEHNIFGSRSSKLNLEPFPIWSATDHIRRST</sequence>
<organism evidence="1 2">
    <name type="scientific">Hygrophoropsis aurantiaca</name>
    <dbReference type="NCBI Taxonomy" id="72124"/>
    <lineage>
        <taxon>Eukaryota</taxon>
        <taxon>Fungi</taxon>
        <taxon>Dikarya</taxon>
        <taxon>Basidiomycota</taxon>
        <taxon>Agaricomycotina</taxon>
        <taxon>Agaricomycetes</taxon>
        <taxon>Agaricomycetidae</taxon>
        <taxon>Boletales</taxon>
        <taxon>Coniophorineae</taxon>
        <taxon>Hygrophoropsidaceae</taxon>
        <taxon>Hygrophoropsis</taxon>
    </lineage>
</organism>
<protein>
    <submittedName>
        <fullName evidence="1">Uncharacterized protein</fullName>
    </submittedName>
</protein>
<evidence type="ECO:0000313" key="1">
    <source>
        <dbReference type="EMBL" id="KAH7912632.1"/>
    </source>
</evidence>
<comment type="caution">
    <text evidence="1">The sequence shown here is derived from an EMBL/GenBank/DDBJ whole genome shotgun (WGS) entry which is preliminary data.</text>
</comment>
<dbReference type="Proteomes" id="UP000790377">
    <property type="component" value="Unassembled WGS sequence"/>
</dbReference>
<accession>A0ACB8AJA7</accession>
<gene>
    <name evidence="1" type="ORF">BJ138DRAFT_756056</name>
</gene>
<keyword evidence="2" id="KW-1185">Reference proteome</keyword>
<evidence type="ECO:0000313" key="2">
    <source>
        <dbReference type="Proteomes" id="UP000790377"/>
    </source>
</evidence>